<feature type="compositionally biased region" description="Polar residues" evidence="1">
    <location>
        <begin position="56"/>
        <end position="69"/>
    </location>
</feature>
<dbReference type="EMBL" id="JAYWIO010000002">
    <property type="protein sequence ID" value="KAK7282512.1"/>
    <property type="molecule type" value="Genomic_DNA"/>
</dbReference>
<dbReference type="PANTHER" id="PTHR33641">
    <property type="entry name" value="OS06G0133500 PROTEIN"/>
    <property type="match status" value="1"/>
</dbReference>
<comment type="caution">
    <text evidence="2">The sequence shown here is derived from an EMBL/GenBank/DDBJ whole genome shotgun (WGS) entry which is preliminary data.</text>
</comment>
<feature type="compositionally biased region" description="Low complexity" evidence="1">
    <location>
        <begin position="39"/>
        <end position="48"/>
    </location>
</feature>
<evidence type="ECO:0000313" key="2">
    <source>
        <dbReference type="EMBL" id="KAK7282512.1"/>
    </source>
</evidence>
<sequence length="90" mass="9730">MFMSMFSHFEISQGQKWNFSLGFGPGKNENTKPNTEGPSSSSTTAAESKTAKKDLNPSSPGGAKNNSTRLRPRFAPELDGLNCFESIVPC</sequence>
<organism evidence="2 3">
    <name type="scientific">Crotalaria pallida</name>
    <name type="common">Smooth rattlebox</name>
    <name type="synonym">Crotalaria striata</name>
    <dbReference type="NCBI Taxonomy" id="3830"/>
    <lineage>
        <taxon>Eukaryota</taxon>
        <taxon>Viridiplantae</taxon>
        <taxon>Streptophyta</taxon>
        <taxon>Embryophyta</taxon>
        <taxon>Tracheophyta</taxon>
        <taxon>Spermatophyta</taxon>
        <taxon>Magnoliopsida</taxon>
        <taxon>eudicotyledons</taxon>
        <taxon>Gunneridae</taxon>
        <taxon>Pentapetalae</taxon>
        <taxon>rosids</taxon>
        <taxon>fabids</taxon>
        <taxon>Fabales</taxon>
        <taxon>Fabaceae</taxon>
        <taxon>Papilionoideae</taxon>
        <taxon>50 kb inversion clade</taxon>
        <taxon>genistoids sensu lato</taxon>
        <taxon>core genistoids</taxon>
        <taxon>Crotalarieae</taxon>
        <taxon>Crotalaria</taxon>
    </lineage>
</organism>
<name>A0AAN9NZW8_CROPI</name>
<evidence type="ECO:0000313" key="3">
    <source>
        <dbReference type="Proteomes" id="UP001372338"/>
    </source>
</evidence>
<reference evidence="2 3" key="1">
    <citation type="submission" date="2024-01" db="EMBL/GenBank/DDBJ databases">
        <title>The genomes of 5 underutilized Papilionoideae crops provide insights into root nodulation and disease resistanc.</title>
        <authorList>
            <person name="Yuan L."/>
        </authorList>
    </citation>
    <scope>NUCLEOTIDE SEQUENCE [LARGE SCALE GENOMIC DNA]</scope>
    <source>
        <strain evidence="2">ZHUSHIDOU_FW_LH</strain>
        <tissue evidence="2">Leaf</tissue>
    </source>
</reference>
<protein>
    <submittedName>
        <fullName evidence="2">Uncharacterized protein</fullName>
    </submittedName>
</protein>
<dbReference type="AlphaFoldDB" id="A0AAN9NZW8"/>
<keyword evidence="3" id="KW-1185">Reference proteome</keyword>
<evidence type="ECO:0000256" key="1">
    <source>
        <dbReference type="SAM" id="MobiDB-lite"/>
    </source>
</evidence>
<dbReference type="Proteomes" id="UP001372338">
    <property type="component" value="Unassembled WGS sequence"/>
</dbReference>
<feature type="region of interest" description="Disordered" evidence="1">
    <location>
        <begin position="20"/>
        <end position="72"/>
    </location>
</feature>
<accession>A0AAN9NZW8</accession>
<gene>
    <name evidence="2" type="ORF">RIF29_11353</name>
</gene>
<dbReference type="PANTHER" id="PTHR33641:SF16">
    <property type="entry name" value="AVR9_CF-9 RAPIDLY ELICITED PROTEIN"/>
    <property type="match status" value="1"/>
</dbReference>
<proteinExistence type="predicted"/>